<dbReference type="InterPro" id="IPR036864">
    <property type="entry name" value="Zn2-C6_fun-type_DNA-bd_sf"/>
</dbReference>
<feature type="domain" description="C2H2-type" evidence="10">
    <location>
        <begin position="70"/>
        <end position="97"/>
    </location>
</feature>
<evidence type="ECO:0000256" key="6">
    <source>
        <dbReference type="ARBA" id="ARBA00023242"/>
    </source>
</evidence>
<dbReference type="OrthoDB" id="40579at2759"/>
<keyword evidence="2 7" id="KW-0863">Zinc-finger</keyword>
<keyword evidence="3" id="KW-0862">Zinc</keyword>
<dbReference type="HOGENOM" id="CLU_003487_0_1_1"/>
<evidence type="ECO:0000259" key="9">
    <source>
        <dbReference type="PROSITE" id="PS50048"/>
    </source>
</evidence>
<dbReference type="Gene3D" id="4.10.240.10">
    <property type="entry name" value="Zn(2)-C6 fungal-type DNA-binding domain"/>
    <property type="match status" value="1"/>
</dbReference>
<name>A0A074XBL7_AURPU</name>
<reference evidence="11 12" key="1">
    <citation type="journal article" date="2014" name="BMC Genomics">
        <title>Genome sequencing of four Aureobasidium pullulans varieties: biotechnological potential, stress tolerance, and description of new species.</title>
        <authorList>
            <person name="Gostin Ar C."/>
            <person name="Ohm R.A."/>
            <person name="Kogej T."/>
            <person name="Sonjak S."/>
            <person name="Turk M."/>
            <person name="Zajc J."/>
            <person name="Zalar P."/>
            <person name="Grube M."/>
            <person name="Sun H."/>
            <person name="Han J."/>
            <person name="Sharma A."/>
            <person name="Chiniquy J."/>
            <person name="Ngan C.Y."/>
            <person name="Lipzen A."/>
            <person name="Barry K."/>
            <person name="Grigoriev I.V."/>
            <person name="Gunde-Cimerman N."/>
        </authorList>
    </citation>
    <scope>NUCLEOTIDE SEQUENCE [LARGE SCALE GENOMIC DNA]</scope>
    <source>
        <strain evidence="11 12">EXF-150</strain>
    </source>
</reference>
<dbReference type="Pfam" id="PF04082">
    <property type="entry name" value="Fungal_trans"/>
    <property type="match status" value="1"/>
</dbReference>
<feature type="region of interest" description="Disordered" evidence="8">
    <location>
        <begin position="1"/>
        <end position="38"/>
    </location>
</feature>
<proteinExistence type="predicted"/>
<evidence type="ECO:0000256" key="5">
    <source>
        <dbReference type="ARBA" id="ARBA00023163"/>
    </source>
</evidence>
<dbReference type="STRING" id="1043002.A0A074XBL7"/>
<organism evidence="11 12">
    <name type="scientific">Aureobasidium pullulans EXF-150</name>
    <dbReference type="NCBI Taxonomy" id="1043002"/>
    <lineage>
        <taxon>Eukaryota</taxon>
        <taxon>Fungi</taxon>
        <taxon>Dikarya</taxon>
        <taxon>Ascomycota</taxon>
        <taxon>Pezizomycotina</taxon>
        <taxon>Dothideomycetes</taxon>
        <taxon>Dothideomycetidae</taxon>
        <taxon>Dothideales</taxon>
        <taxon>Saccotheciaceae</taxon>
        <taxon>Aureobasidium</taxon>
    </lineage>
</organism>
<dbReference type="SUPFAM" id="SSF57701">
    <property type="entry name" value="Zn2/Cys6 DNA-binding domain"/>
    <property type="match status" value="1"/>
</dbReference>
<evidence type="ECO:0000256" key="8">
    <source>
        <dbReference type="SAM" id="MobiDB-lite"/>
    </source>
</evidence>
<dbReference type="GO" id="GO:0006351">
    <property type="term" value="P:DNA-templated transcription"/>
    <property type="evidence" value="ECO:0007669"/>
    <property type="project" value="InterPro"/>
</dbReference>
<dbReference type="PROSITE" id="PS50048">
    <property type="entry name" value="ZN2_CY6_FUNGAL_2"/>
    <property type="match status" value="1"/>
</dbReference>
<dbReference type="InterPro" id="IPR007219">
    <property type="entry name" value="XnlR_reg_dom"/>
</dbReference>
<evidence type="ECO:0000256" key="2">
    <source>
        <dbReference type="ARBA" id="ARBA00022771"/>
    </source>
</evidence>
<feature type="domain" description="C2H2-type" evidence="10">
    <location>
        <begin position="42"/>
        <end position="69"/>
    </location>
</feature>
<dbReference type="Pfam" id="PF00096">
    <property type="entry name" value="zf-C2H2"/>
    <property type="match status" value="2"/>
</dbReference>
<dbReference type="EMBL" id="KL584986">
    <property type="protein sequence ID" value="KEQ82778.1"/>
    <property type="molecule type" value="Genomic_DNA"/>
</dbReference>
<dbReference type="PROSITE" id="PS00028">
    <property type="entry name" value="ZINC_FINGER_C2H2_1"/>
    <property type="match status" value="2"/>
</dbReference>
<dbReference type="CDD" id="cd00067">
    <property type="entry name" value="GAL4"/>
    <property type="match status" value="1"/>
</dbReference>
<dbReference type="Gene3D" id="3.30.160.60">
    <property type="entry name" value="Classic Zinc Finger"/>
    <property type="match status" value="2"/>
</dbReference>
<gene>
    <name evidence="11" type="ORF">M438DRAFT_366760</name>
</gene>
<dbReference type="GeneID" id="40750211"/>
<evidence type="ECO:0000256" key="7">
    <source>
        <dbReference type="PROSITE-ProRule" id="PRU00042"/>
    </source>
</evidence>
<keyword evidence="5" id="KW-0804">Transcription</keyword>
<evidence type="ECO:0000256" key="4">
    <source>
        <dbReference type="ARBA" id="ARBA00023015"/>
    </source>
</evidence>
<dbReference type="Pfam" id="PF00172">
    <property type="entry name" value="Zn_clus"/>
    <property type="match status" value="1"/>
</dbReference>
<keyword evidence="1" id="KW-0479">Metal-binding</keyword>
<dbReference type="SMART" id="SM00066">
    <property type="entry name" value="GAL4"/>
    <property type="match status" value="1"/>
</dbReference>
<dbReference type="PROSITE" id="PS00463">
    <property type="entry name" value="ZN2_CY6_FUNGAL_1"/>
    <property type="match status" value="1"/>
</dbReference>
<dbReference type="AlphaFoldDB" id="A0A074XBL7"/>
<keyword evidence="6" id="KW-0539">Nucleus</keyword>
<feature type="domain" description="Zn(2)-C6 fungal-type" evidence="9">
    <location>
        <begin position="114"/>
        <end position="143"/>
    </location>
</feature>
<dbReference type="PROSITE" id="PS50157">
    <property type="entry name" value="ZINC_FINGER_C2H2_2"/>
    <property type="match status" value="2"/>
</dbReference>
<dbReference type="InterPro" id="IPR001138">
    <property type="entry name" value="Zn2Cys6_DnaBD"/>
</dbReference>
<evidence type="ECO:0000313" key="12">
    <source>
        <dbReference type="Proteomes" id="UP000030706"/>
    </source>
</evidence>
<dbReference type="Proteomes" id="UP000030706">
    <property type="component" value="Unassembled WGS sequence"/>
</dbReference>
<dbReference type="PANTHER" id="PTHR47660">
    <property type="entry name" value="TRANSCRIPTION FACTOR WITH C2H2 AND ZN(2)-CYS(6) DNA BINDING DOMAIN (EUROFUNG)-RELATED-RELATED"/>
    <property type="match status" value="1"/>
</dbReference>
<dbReference type="InterPro" id="IPR013087">
    <property type="entry name" value="Znf_C2H2_type"/>
</dbReference>
<dbReference type="GO" id="GO:0000981">
    <property type="term" value="F:DNA-binding transcription factor activity, RNA polymerase II-specific"/>
    <property type="evidence" value="ECO:0007669"/>
    <property type="project" value="InterPro"/>
</dbReference>
<dbReference type="GO" id="GO:0003677">
    <property type="term" value="F:DNA binding"/>
    <property type="evidence" value="ECO:0007669"/>
    <property type="project" value="InterPro"/>
</dbReference>
<dbReference type="InterPro" id="IPR036236">
    <property type="entry name" value="Znf_C2H2_sf"/>
</dbReference>
<evidence type="ECO:0000259" key="10">
    <source>
        <dbReference type="PROSITE" id="PS50157"/>
    </source>
</evidence>
<evidence type="ECO:0000256" key="1">
    <source>
        <dbReference type="ARBA" id="ARBA00022723"/>
    </source>
</evidence>
<keyword evidence="12" id="KW-1185">Reference proteome</keyword>
<evidence type="ECO:0000256" key="3">
    <source>
        <dbReference type="ARBA" id="ARBA00022833"/>
    </source>
</evidence>
<dbReference type="RefSeq" id="XP_029758965.1">
    <property type="nucleotide sequence ID" value="XM_029907905.1"/>
</dbReference>
<dbReference type="SMART" id="SM00355">
    <property type="entry name" value="ZnF_C2H2"/>
    <property type="match status" value="2"/>
</dbReference>
<accession>A0A074XBL7</accession>
<protein>
    <submittedName>
        <fullName evidence="11">Uncharacterized protein</fullName>
    </submittedName>
</protein>
<dbReference type="PANTHER" id="PTHR47660:SF2">
    <property type="entry name" value="TRANSCRIPTION FACTOR WITH C2H2 AND ZN(2)-CYS(6) DNA BINDING DOMAIN (EUROFUNG)"/>
    <property type="match status" value="1"/>
</dbReference>
<dbReference type="FunFam" id="3.30.160.60:FF:002343">
    <property type="entry name" value="Zinc finger protein 33A"/>
    <property type="match status" value="1"/>
</dbReference>
<dbReference type="GO" id="GO:0008270">
    <property type="term" value="F:zinc ion binding"/>
    <property type="evidence" value="ECO:0007669"/>
    <property type="project" value="UniProtKB-KW"/>
</dbReference>
<keyword evidence="4" id="KW-0805">Transcription regulation</keyword>
<evidence type="ECO:0000313" key="11">
    <source>
        <dbReference type="EMBL" id="KEQ82778.1"/>
    </source>
</evidence>
<sequence>MISPVCCDYSEPMENPSPPSVLGKRPREEASESTPQESSKLFQCGDCRKSYSRVDHLARHVRLHTKEKPYLCQTCNKSFARADLLKRHVAGHEARGEQSANTPAPNRQGRVSKACEACAELHIRCDEQKPCTRCNKKQMTCVYQSSPPPPDKEAVAQDLLAFASASVVMPSDMPSMESSMVQNDISHDDGGMSATFLEPARPYQPASEPMINITTPGEQMVDPSLTQQPPGHVSVPAYENDGSFLHDFLQSIIGGDPFPRQVAPGEHIPGTWTPRNVFDFGANTDLELNDLDLNFLDGYNHEIPFASFVETPETARSVPGSASEPPSALGVESLQKSSTWRFRPVTQDRGMSDQQNIALPNGETSKRLPVQRRVTSEMLSYTMRDRIMALFMSSSNADTLQKTMLSFPSLELLDSLLQYFLSSKTAISNRMIHLPTFRPNNARPELIAAMVVGGATLAPDVSLRKMGFALMEVVRVGVPNNIERDNTLIGDVECVTSLGIGLSSGLWSGNSRKMEISESFLQPYLTMCRRRGWFRRSAYEAIIPYSTDTGKVLEDKWHAWAKQEMRKRLVFYLFEYDTRQSITLFTNPLISYAELGLPLPEAESLWLAATAEKWKQTYMSLDQHKQREPSLTDLLQDVELLGEGHDIFDETTASQALLSAAWRLIWEYRQMCSISRGHASSWSNSNLLLSSRLAELTKLLDCVKMSSHTNVAMTLSLELLRMHLHISLEEMHLFAGAEGHSEARRVFPLLQEWAKSSSARQGVYHAAQIVAAARKVPTGCLRDFHAIVLYQAGLALWSYGVISNAALTESALDSIGNMSARRGESIALLDEADSNGAQRFINLNKGQAAIKKAVGDPSGSHVLLSDPAAVMGVLIDVFKLNGRPSRSAPPLVENLLELMEGLRIAVLEPASTSPGYKS</sequence>
<feature type="region of interest" description="Disordered" evidence="8">
    <location>
        <begin position="90"/>
        <end position="109"/>
    </location>
</feature>
<feature type="region of interest" description="Disordered" evidence="8">
    <location>
        <begin position="315"/>
        <end position="336"/>
    </location>
</feature>
<dbReference type="SUPFAM" id="SSF57667">
    <property type="entry name" value="beta-beta-alpha zinc fingers"/>
    <property type="match status" value="1"/>
</dbReference>